<proteinExistence type="predicted"/>
<protein>
    <submittedName>
        <fullName evidence="1">Uncharacterized protein</fullName>
    </submittedName>
</protein>
<comment type="caution">
    <text evidence="1">The sequence shown here is derived from an EMBL/GenBank/DDBJ whole genome shotgun (WGS) entry which is preliminary data.</text>
</comment>
<keyword evidence="2" id="KW-1185">Reference proteome</keyword>
<evidence type="ECO:0000313" key="2">
    <source>
        <dbReference type="Proteomes" id="UP000439903"/>
    </source>
</evidence>
<evidence type="ECO:0000313" key="1">
    <source>
        <dbReference type="EMBL" id="KAF0484673.1"/>
    </source>
</evidence>
<dbReference type="AlphaFoldDB" id="A0A8H4AE85"/>
<sequence length="68" mass="7546">MSTSQIIQNGAKEFDVKSWINNTLSNANLLNTSPISNSSNSISTSDIDETIKSDIKSTLFHLLMNYDH</sequence>
<gene>
    <name evidence="1" type="ORF">F8M41_022933</name>
</gene>
<accession>A0A8H4AE85</accession>
<reference evidence="1 2" key="1">
    <citation type="journal article" date="2019" name="Environ. Microbiol.">
        <title>At the nexus of three kingdoms: the genome of the mycorrhizal fungus Gigaspora margarita provides insights into plant, endobacterial and fungal interactions.</title>
        <authorList>
            <person name="Venice F."/>
            <person name="Ghignone S."/>
            <person name="Salvioli di Fossalunga A."/>
            <person name="Amselem J."/>
            <person name="Novero M."/>
            <person name="Xianan X."/>
            <person name="Sedzielewska Toro K."/>
            <person name="Morin E."/>
            <person name="Lipzen A."/>
            <person name="Grigoriev I.V."/>
            <person name="Henrissat B."/>
            <person name="Martin F.M."/>
            <person name="Bonfante P."/>
        </authorList>
    </citation>
    <scope>NUCLEOTIDE SEQUENCE [LARGE SCALE GENOMIC DNA]</scope>
    <source>
        <strain evidence="1 2">BEG34</strain>
    </source>
</reference>
<name>A0A8H4AE85_GIGMA</name>
<dbReference type="EMBL" id="WTPW01000729">
    <property type="protein sequence ID" value="KAF0484673.1"/>
    <property type="molecule type" value="Genomic_DNA"/>
</dbReference>
<dbReference type="Proteomes" id="UP000439903">
    <property type="component" value="Unassembled WGS sequence"/>
</dbReference>
<organism evidence="1 2">
    <name type="scientific">Gigaspora margarita</name>
    <dbReference type="NCBI Taxonomy" id="4874"/>
    <lineage>
        <taxon>Eukaryota</taxon>
        <taxon>Fungi</taxon>
        <taxon>Fungi incertae sedis</taxon>
        <taxon>Mucoromycota</taxon>
        <taxon>Glomeromycotina</taxon>
        <taxon>Glomeromycetes</taxon>
        <taxon>Diversisporales</taxon>
        <taxon>Gigasporaceae</taxon>
        <taxon>Gigaspora</taxon>
    </lineage>
</organism>